<proteinExistence type="inferred from homology"/>
<name>A0A8J1TZQ8_OWEFU</name>
<evidence type="ECO:0000256" key="2">
    <source>
        <dbReference type="ARBA" id="ARBA00019825"/>
    </source>
</evidence>
<evidence type="ECO:0000256" key="4">
    <source>
        <dbReference type="ARBA" id="ARBA00023204"/>
    </source>
</evidence>
<dbReference type="FunFam" id="1.20.5.170:FF:000056">
    <property type="entry name" value="DNA repair protein SWI5 homolog"/>
    <property type="match status" value="1"/>
</dbReference>
<protein>
    <recommendedName>
        <fullName evidence="2">DNA repair protein SWI5 homolog</fullName>
    </recommendedName>
    <alternativeName>
        <fullName evidence="5">Protein SAE3 homolog</fullName>
    </alternativeName>
</protein>
<dbReference type="PANTHER" id="PTHR28529">
    <property type="entry name" value="DNA REPAIR PROTEIN SWI5 HOMOLOG"/>
    <property type="match status" value="1"/>
</dbReference>
<evidence type="ECO:0000313" key="8">
    <source>
        <dbReference type="Proteomes" id="UP000749559"/>
    </source>
</evidence>
<dbReference type="GO" id="GO:0000724">
    <property type="term" value="P:double-strand break repair via homologous recombination"/>
    <property type="evidence" value="ECO:0007669"/>
    <property type="project" value="TreeGrafter"/>
</dbReference>
<comment type="similarity">
    <text evidence="1">Belongs to the SWI5/SAE3 family.</text>
</comment>
<dbReference type="Proteomes" id="UP000749559">
    <property type="component" value="Unassembled WGS sequence"/>
</dbReference>
<dbReference type="Gene3D" id="1.20.5.170">
    <property type="match status" value="1"/>
</dbReference>
<dbReference type="InterPro" id="IPR010760">
    <property type="entry name" value="DNA-repair_Swi5"/>
</dbReference>
<comment type="caution">
    <text evidence="7">The sequence shown here is derived from an EMBL/GenBank/DDBJ whole genome shotgun (WGS) entry which is preliminary data.</text>
</comment>
<dbReference type="PANTHER" id="PTHR28529:SF2">
    <property type="entry name" value="DNA REPAIR PROTEIN SWI5 HOMOLOG"/>
    <property type="match status" value="1"/>
</dbReference>
<evidence type="ECO:0000256" key="1">
    <source>
        <dbReference type="ARBA" id="ARBA00008060"/>
    </source>
</evidence>
<gene>
    <name evidence="7" type="ORF">OFUS_LOCUS12119</name>
</gene>
<evidence type="ECO:0000313" key="7">
    <source>
        <dbReference type="EMBL" id="CAH1786171.1"/>
    </source>
</evidence>
<keyword evidence="8" id="KW-1185">Reference proteome</keyword>
<accession>A0A8J1TZQ8</accession>
<reference evidence="7" key="1">
    <citation type="submission" date="2022-03" db="EMBL/GenBank/DDBJ databases">
        <authorList>
            <person name="Martin C."/>
        </authorList>
    </citation>
    <scope>NUCLEOTIDE SEQUENCE</scope>
</reference>
<dbReference type="GO" id="GO:0032798">
    <property type="term" value="C:Swi5-Sfr1 complex"/>
    <property type="evidence" value="ECO:0007669"/>
    <property type="project" value="TreeGrafter"/>
</dbReference>
<dbReference type="OrthoDB" id="255837at2759"/>
<dbReference type="AlphaFoldDB" id="A0A8J1TZQ8"/>
<comment type="function">
    <text evidence="6">Component of the SWI5-SFR1 complex, a complex required for double-strand break repair via homologous recombination.</text>
</comment>
<sequence length="155" mass="17922">MTVKMDKNCNQSIVKVDETSSKLESEIESEIFSTPKLNKVIKSTSKRISSYKKLTDTFKSPVVKQTNEKRTGQTADSLQSEIDELLRKENELDTEINLLEQQDLHEDELANHITMLHKYNEMKDIGQMLLGRIAHQQGTTTKDLYERYNIDLNDD</sequence>
<dbReference type="EMBL" id="CAIIXF020000006">
    <property type="protein sequence ID" value="CAH1786171.1"/>
    <property type="molecule type" value="Genomic_DNA"/>
</dbReference>
<organism evidence="7 8">
    <name type="scientific">Owenia fusiformis</name>
    <name type="common">Polychaete worm</name>
    <dbReference type="NCBI Taxonomy" id="6347"/>
    <lineage>
        <taxon>Eukaryota</taxon>
        <taxon>Metazoa</taxon>
        <taxon>Spiralia</taxon>
        <taxon>Lophotrochozoa</taxon>
        <taxon>Annelida</taxon>
        <taxon>Polychaeta</taxon>
        <taxon>Sedentaria</taxon>
        <taxon>Canalipalpata</taxon>
        <taxon>Sabellida</taxon>
        <taxon>Oweniida</taxon>
        <taxon>Oweniidae</taxon>
        <taxon>Owenia</taxon>
    </lineage>
</organism>
<keyword evidence="4" id="KW-0234">DNA repair</keyword>
<evidence type="ECO:0000256" key="6">
    <source>
        <dbReference type="ARBA" id="ARBA00059338"/>
    </source>
</evidence>
<dbReference type="Pfam" id="PF07061">
    <property type="entry name" value="Swi5"/>
    <property type="match status" value="1"/>
</dbReference>
<evidence type="ECO:0000256" key="3">
    <source>
        <dbReference type="ARBA" id="ARBA00022763"/>
    </source>
</evidence>
<keyword evidence="3" id="KW-0227">DNA damage</keyword>
<evidence type="ECO:0000256" key="5">
    <source>
        <dbReference type="ARBA" id="ARBA00030081"/>
    </source>
</evidence>
<dbReference type="GO" id="GO:0034974">
    <property type="term" value="C:Swi5-Swi2 complex"/>
    <property type="evidence" value="ECO:0007669"/>
    <property type="project" value="TreeGrafter"/>
</dbReference>